<dbReference type="InterPro" id="IPR025972">
    <property type="entry name" value="BetaGal_dom3"/>
</dbReference>
<organism evidence="10 11">
    <name type="scientific">Hermanssonia centrifuga</name>
    <dbReference type="NCBI Taxonomy" id="98765"/>
    <lineage>
        <taxon>Eukaryota</taxon>
        <taxon>Fungi</taxon>
        <taxon>Dikarya</taxon>
        <taxon>Basidiomycota</taxon>
        <taxon>Agaricomycotina</taxon>
        <taxon>Agaricomycetes</taxon>
        <taxon>Polyporales</taxon>
        <taxon>Meruliaceae</taxon>
        <taxon>Hermanssonia</taxon>
    </lineage>
</organism>
<dbReference type="SUPFAM" id="SSF51011">
    <property type="entry name" value="Glycosyl hydrolase domain"/>
    <property type="match status" value="1"/>
</dbReference>
<dbReference type="EMBL" id="MLYV02000694">
    <property type="protein sequence ID" value="PSR79494.1"/>
    <property type="molecule type" value="Genomic_DNA"/>
</dbReference>
<dbReference type="OrthoDB" id="1657402at2759"/>
<comment type="caution">
    <text evidence="10">The sequence shown here is derived from an EMBL/GenBank/DDBJ whole genome shotgun (WGS) entry which is preliminary data.</text>
</comment>
<dbReference type="Gene3D" id="3.20.20.80">
    <property type="entry name" value="Glycosidases"/>
    <property type="match status" value="1"/>
</dbReference>
<comment type="similarity">
    <text evidence="2 8">Belongs to the glycosyl hydrolase 35 family.</text>
</comment>
<dbReference type="Pfam" id="PF13363">
    <property type="entry name" value="BetaGal_dom3"/>
    <property type="match status" value="1"/>
</dbReference>
<dbReference type="Gene3D" id="2.60.390.10">
    <property type="entry name" value="Beta-galactosidase, domain 3"/>
    <property type="match status" value="1"/>
</dbReference>
<keyword evidence="4" id="KW-0732">Signal</keyword>
<name>A0A2R6NXS1_9APHY</name>
<feature type="domain" description="Beta-galactosidase" evidence="9">
    <location>
        <begin position="125"/>
        <end position="306"/>
    </location>
</feature>
<dbReference type="AlphaFoldDB" id="A0A2R6NXS1"/>
<evidence type="ECO:0000256" key="3">
    <source>
        <dbReference type="ARBA" id="ARBA00012756"/>
    </source>
</evidence>
<dbReference type="Pfam" id="PF10435">
    <property type="entry name" value="BetaGal_dom2"/>
    <property type="match status" value="1"/>
</dbReference>
<keyword evidence="6" id="KW-0325">Glycoprotein</keyword>
<dbReference type="PRINTS" id="PR00742">
    <property type="entry name" value="GLHYDRLASE35"/>
</dbReference>
<dbReference type="InterPro" id="IPR017853">
    <property type="entry name" value="GH"/>
</dbReference>
<evidence type="ECO:0000313" key="11">
    <source>
        <dbReference type="Proteomes" id="UP000186601"/>
    </source>
</evidence>
<dbReference type="InterPro" id="IPR037110">
    <property type="entry name" value="Betagal_dom2_sf"/>
</dbReference>
<evidence type="ECO:0000256" key="7">
    <source>
        <dbReference type="ARBA" id="ARBA00023295"/>
    </source>
</evidence>
<dbReference type="Pfam" id="PF13364">
    <property type="entry name" value="BetaGal_ABD2"/>
    <property type="match status" value="2"/>
</dbReference>
<evidence type="ECO:0000256" key="4">
    <source>
        <dbReference type="ARBA" id="ARBA00022729"/>
    </source>
</evidence>
<keyword evidence="7" id="KW-0326">Glycosidase</keyword>
<evidence type="ECO:0000259" key="9">
    <source>
        <dbReference type="SMART" id="SM01029"/>
    </source>
</evidence>
<evidence type="ECO:0000256" key="1">
    <source>
        <dbReference type="ARBA" id="ARBA00001412"/>
    </source>
</evidence>
<reference evidence="10 11" key="1">
    <citation type="submission" date="2018-02" db="EMBL/GenBank/DDBJ databases">
        <title>Genome sequence of the basidiomycete white-rot fungus Phlebia centrifuga.</title>
        <authorList>
            <person name="Granchi Z."/>
            <person name="Peng M."/>
            <person name="de Vries R.P."/>
            <person name="Hilden K."/>
            <person name="Makela M.R."/>
            <person name="Grigoriev I."/>
            <person name="Riley R."/>
        </authorList>
    </citation>
    <scope>NUCLEOTIDE SEQUENCE [LARGE SCALE GENOMIC DNA]</scope>
    <source>
        <strain evidence="10 11">FBCC195</strain>
    </source>
</reference>
<keyword evidence="5" id="KW-0378">Hydrolase</keyword>
<comment type="catalytic activity">
    <reaction evidence="1">
        <text>Hydrolysis of terminal non-reducing beta-D-galactose residues in beta-D-galactosides.</text>
        <dbReference type="EC" id="3.2.1.23"/>
    </reaction>
</comment>
<dbReference type="Gene3D" id="2.102.20.10">
    <property type="entry name" value="Beta-galactosidase, domain 2"/>
    <property type="match status" value="1"/>
</dbReference>
<dbReference type="EC" id="3.2.1.23" evidence="3"/>
<dbReference type="InterPro" id="IPR031330">
    <property type="entry name" value="Gly_Hdrlase_35_cat"/>
</dbReference>
<evidence type="ECO:0000256" key="2">
    <source>
        <dbReference type="ARBA" id="ARBA00009809"/>
    </source>
</evidence>
<dbReference type="GO" id="GO:0004565">
    <property type="term" value="F:beta-galactosidase activity"/>
    <property type="evidence" value="ECO:0007669"/>
    <property type="project" value="UniProtKB-EC"/>
</dbReference>
<dbReference type="InterPro" id="IPR001944">
    <property type="entry name" value="Glycoside_Hdrlase_35"/>
</dbReference>
<dbReference type="InterPro" id="IPR008979">
    <property type="entry name" value="Galactose-bd-like_sf"/>
</dbReference>
<proteinExistence type="inferred from homology"/>
<dbReference type="SUPFAM" id="SSF117100">
    <property type="entry name" value="Beta-galactosidase LacA, domain 3"/>
    <property type="match status" value="1"/>
</dbReference>
<keyword evidence="11" id="KW-1185">Reference proteome</keyword>
<accession>A0A2R6NXS1</accession>
<dbReference type="InterPro" id="IPR025300">
    <property type="entry name" value="BetaGal_jelly_roll_dom"/>
</dbReference>
<evidence type="ECO:0000256" key="5">
    <source>
        <dbReference type="ARBA" id="ARBA00022801"/>
    </source>
</evidence>
<evidence type="ECO:0000256" key="8">
    <source>
        <dbReference type="RuleBase" id="RU003679"/>
    </source>
</evidence>
<dbReference type="InterPro" id="IPR036833">
    <property type="entry name" value="BetaGal_dom3_sf"/>
</dbReference>
<dbReference type="GO" id="GO:0005975">
    <property type="term" value="P:carbohydrate metabolic process"/>
    <property type="evidence" value="ECO:0007669"/>
    <property type="project" value="InterPro"/>
</dbReference>
<protein>
    <recommendedName>
        <fullName evidence="3">beta-galactosidase</fullName>
        <ecNumber evidence="3">3.2.1.23</ecNumber>
    </recommendedName>
</protein>
<dbReference type="SMART" id="SM01029">
    <property type="entry name" value="BetaGal_dom2"/>
    <property type="match status" value="1"/>
</dbReference>
<sequence length="745" mass="80636">MEQSGYDKCFVLTNEQFASVSNHLNLILQKMSNDVITIVDAIQGLDIFEPWYTSYLYSLLQNNYAAQTTYQNLYMTYGGTNWGNLAEPTVYTSYDYGAPIREDRTLSSKYSEIKLQATFLHSSPDFLVASRVGNGTVGSGTAYSSNPRIYTTALSAPSGAHFYVIRQSSVQFVDATKFTLNVNTTEGVVTIPQFFNATLDGRESQILVSEYRYGSHVLKWSVAEVFAWATIGDIDYLVLYANVGHAIEAVVAGVTGAPKVSGSSTIQASAGPNNTLIITGTPSGISTINGGKTIIIIVDKPTALSFWNVQLPSMNTTVYDKAPDVPSVFVFGPYLVRNATLSDSDSVLALHGDINATTTIDVVTPPSVKRLTWNGAPLNVQKSNIGTLRGTLPFSVQAPSLPSLKTAKWACSDSLPEIQAGFDDSEWITANKTSTARPYQPFAGKYVLYADEYGFHQGNTIARGHFTGNATGVQLSVQGGFNFGYSAWLNSKFLGSSQGTNQYSADGGQDLANDTWTFDPADLNAGDNVVTVVVDPTGLEEDYNGDDTFKTPRGVRGYEILGDSDFTEWKIQGNLGGENFPDKVRGPLNEGGLFVEREGAHLPGFSTTTSSWNQSSSCTPYIGISSAGIQAYRTTFSLNLPDGIDSPVALQIERTPTSSYRSVIYINGWQFGRFNSRDGPQEIFPLPEGILNHKGENELLFTLWSLDAQGAKVADLELVTTALISSSKESIQGIVTSPGFSELRG</sequence>
<gene>
    <name evidence="10" type="ORF">PHLCEN_2v7019</name>
</gene>
<dbReference type="Pfam" id="PF01301">
    <property type="entry name" value="Glyco_hydro_35"/>
    <property type="match status" value="1"/>
</dbReference>
<dbReference type="SUPFAM" id="SSF49785">
    <property type="entry name" value="Galactose-binding domain-like"/>
    <property type="match status" value="2"/>
</dbReference>
<dbReference type="InterPro" id="IPR018954">
    <property type="entry name" value="Betagal_dom2"/>
</dbReference>
<dbReference type="PANTHER" id="PTHR23421">
    <property type="entry name" value="BETA-GALACTOSIDASE RELATED"/>
    <property type="match status" value="1"/>
</dbReference>
<dbReference type="Proteomes" id="UP000186601">
    <property type="component" value="Unassembled WGS sequence"/>
</dbReference>
<dbReference type="STRING" id="98765.A0A2R6NXS1"/>
<dbReference type="Gene3D" id="2.60.120.260">
    <property type="entry name" value="Galactose-binding domain-like"/>
    <property type="match status" value="2"/>
</dbReference>
<evidence type="ECO:0000256" key="6">
    <source>
        <dbReference type="ARBA" id="ARBA00023180"/>
    </source>
</evidence>
<dbReference type="SUPFAM" id="SSF51445">
    <property type="entry name" value="(Trans)glycosidases"/>
    <property type="match status" value="1"/>
</dbReference>
<evidence type="ECO:0000313" key="10">
    <source>
        <dbReference type="EMBL" id="PSR79494.1"/>
    </source>
</evidence>